<dbReference type="InterPro" id="IPR020915">
    <property type="entry name" value="UPF0311"/>
</dbReference>
<comment type="caution">
    <text evidence="1">The sequence shown here is derived from an EMBL/GenBank/DDBJ whole genome shotgun (WGS) entry which is preliminary data.</text>
</comment>
<organism evidence="1 2">
    <name type="scientific">Penicillium capsulatum</name>
    <dbReference type="NCBI Taxonomy" id="69766"/>
    <lineage>
        <taxon>Eukaryota</taxon>
        <taxon>Fungi</taxon>
        <taxon>Dikarya</taxon>
        <taxon>Ascomycota</taxon>
        <taxon>Pezizomycotina</taxon>
        <taxon>Eurotiomycetes</taxon>
        <taxon>Eurotiomycetidae</taxon>
        <taxon>Eurotiales</taxon>
        <taxon>Aspergillaceae</taxon>
        <taxon>Penicillium</taxon>
    </lineage>
</organism>
<dbReference type="PANTHER" id="PTHR37315">
    <property type="entry name" value="UPF0311 PROTEIN BLR7842"/>
    <property type="match status" value="1"/>
</dbReference>
<dbReference type="OrthoDB" id="2544694at2759"/>
<dbReference type="EMBL" id="JAPQKO010000001">
    <property type="protein sequence ID" value="KAJ5184055.1"/>
    <property type="molecule type" value="Genomic_DNA"/>
</dbReference>
<proteinExistence type="predicted"/>
<reference evidence="1" key="1">
    <citation type="submission" date="2022-11" db="EMBL/GenBank/DDBJ databases">
        <authorList>
            <person name="Petersen C."/>
        </authorList>
    </citation>
    <scope>NUCLEOTIDE SEQUENCE</scope>
    <source>
        <strain evidence="1">IBT 21917</strain>
    </source>
</reference>
<sequence length="174" mass="19409">MPGPITLMPVPTLRHLFTVQCTVDPPIEIGNGPFGRRRCVPIKSGTAIGPHLTGIVQPGGADFMLVEDNQTTHVNTNYVIKSTDDAFLYIRPDLDEYGRTEGTRAGPPEVLQALMEGGPVDPSQYWFHLHIKIETGHEKYKWMNNRVIVGRAMRTKEEVSYNAYCLENDAGDDL</sequence>
<reference evidence="1" key="2">
    <citation type="journal article" date="2023" name="IMA Fungus">
        <title>Comparative genomic study of the Penicillium genus elucidates a diverse pangenome and 15 lateral gene transfer events.</title>
        <authorList>
            <person name="Petersen C."/>
            <person name="Sorensen T."/>
            <person name="Nielsen M.R."/>
            <person name="Sondergaard T.E."/>
            <person name="Sorensen J.L."/>
            <person name="Fitzpatrick D.A."/>
            <person name="Frisvad J.C."/>
            <person name="Nielsen K.L."/>
        </authorList>
    </citation>
    <scope>NUCLEOTIDE SEQUENCE</scope>
    <source>
        <strain evidence="1">IBT 21917</strain>
    </source>
</reference>
<protein>
    <submittedName>
        <fullName evidence="1">Uncharacterized protein</fullName>
    </submittedName>
</protein>
<dbReference type="Gene3D" id="2.40.160.20">
    <property type="match status" value="1"/>
</dbReference>
<name>A0A9W9ISS5_9EURO</name>
<gene>
    <name evidence="1" type="ORF">N7492_001671</name>
</gene>
<accession>A0A9W9ISS5</accession>
<evidence type="ECO:0000313" key="2">
    <source>
        <dbReference type="Proteomes" id="UP001146351"/>
    </source>
</evidence>
<dbReference type="Proteomes" id="UP001146351">
    <property type="component" value="Unassembled WGS sequence"/>
</dbReference>
<dbReference type="Pfam" id="PF11578">
    <property type="entry name" value="DUF3237"/>
    <property type="match status" value="1"/>
</dbReference>
<dbReference type="AlphaFoldDB" id="A0A9W9ISS5"/>
<dbReference type="PANTHER" id="PTHR37315:SF1">
    <property type="entry name" value="UPF0311 PROTEIN BLR7842"/>
    <property type="match status" value="1"/>
</dbReference>
<keyword evidence="2" id="KW-1185">Reference proteome</keyword>
<evidence type="ECO:0000313" key="1">
    <source>
        <dbReference type="EMBL" id="KAJ5184055.1"/>
    </source>
</evidence>